<dbReference type="PANTHER" id="PTHR35164:SF9">
    <property type="entry name" value="EXPRESSED PROTEIN"/>
    <property type="match status" value="1"/>
</dbReference>
<organism evidence="3 4">
    <name type="scientific">Carya illinoinensis</name>
    <name type="common">Pecan</name>
    <dbReference type="NCBI Taxonomy" id="32201"/>
    <lineage>
        <taxon>Eukaryota</taxon>
        <taxon>Viridiplantae</taxon>
        <taxon>Streptophyta</taxon>
        <taxon>Embryophyta</taxon>
        <taxon>Tracheophyta</taxon>
        <taxon>Spermatophyta</taxon>
        <taxon>Magnoliopsida</taxon>
        <taxon>eudicotyledons</taxon>
        <taxon>Gunneridae</taxon>
        <taxon>Pentapetalae</taxon>
        <taxon>rosids</taxon>
        <taxon>fabids</taxon>
        <taxon>Fagales</taxon>
        <taxon>Juglandaceae</taxon>
        <taxon>Carya</taxon>
    </lineage>
</organism>
<dbReference type="PANTHER" id="PTHR35164">
    <property type="entry name" value="EXPRESSED PROTEIN"/>
    <property type="match status" value="1"/>
</dbReference>
<feature type="region of interest" description="Disordered" evidence="2">
    <location>
        <begin position="475"/>
        <end position="498"/>
    </location>
</feature>
<sequence length="616" mass="69804">MQQHGEHLEEELKQKTEKLRVTEKERDRALDELKDVQKLALEANMKLSETMSPKKVAEIKLELSSVQDSLSIASQELKLKEKDIESLKLELEKAKGLELKMAESNASLQKLKMELSTVTTSEANARALLSESKIRIQELEAEIKKGKESDMKTFDSLVAQTKQLEQTKILLEESKLEVASLREEMKKLEGSSGQSGFASQSCPEDNLAMQKALESLRSELLLAKEHLAHAQEGEKIASLKGKTFLEEMELLKNELKLATELEGNDKKAMDDLALALKEVAAEATREKENLGVTQAELEYTKEEAENLKLMLKSKEEKYEELLGQAMKEADQYKNTAERLRLEAEDSLMAWNAKETGFVDCIKRAEEERFAAQAESSRLLELLTEEEKKTMASKEENQKLRDIFKQALNEANVAKEAAAIARDENSQLKDSLAEKEDALDFLTRENENLSINHAAAFENIKGLKRLLSETVTKELEKEEKDKSTKAEDFNTQNSANKEHIKDGNLMNRAFSLNHKELKPPNKHKDLDGHHEMDGALRGSVFGTLNLPDSTAHFSKKPSSVFTDGGETVHPGDFDSLDKTHFEDLDNDKSSRKKRALLRRFGDLMRRRNFQRKETIIE</sequence>
<feature type="compositionally biased region" description="Basic and acidic residues" evidence="2">
    <location>
        <begin position="475"/>
        <end position="487"/>
    </location>
</feature>
<accession>A0A8T1R4E3</accession>
<gene>
    <name evidence="3" type="ORF">CIPAW_03G145300</name>
</gene>
<comment type="caution">
    <text evidence="3">The sequence shown here is derived from an EMBL/GenBank/DDBJ whole genome shotgun (WGS) entry which is preliminary data.</text>
</comment>
<keyword evidence="4" id="KW-1185">Reference proteome</keyword>
<dbReference type="AlphaFoldDB" id="A0A8T1R4E3"/>
<feature type="coiled-coil region" evidence="1">
    <location>
        <begin position="269"/>
        <end position="451"/>
    </location>
</feature>
<proteinExistence type="predicted"/>
<name>A0A8T1R4E3_CARIL</name>
<dbReference type="Proteomes" id="UP000811609">
    <property type="component" value="Chromosome 3"/>
</dbReference>
<feature type="region of interest" description="Disordered" evidence="2">
    <location>
        <begin position="1"/>
        <end position="24"/>
    </location>
</feature>
<evidence type="ECO:0000313" key="4">
    <source>
        <dbReference type="Proteomes" id="UP000811609"/>
    </source>
</evidence>
<keyword evidence="1" id="KW-0175">Coiled coil</keyword>
<protein>
    <submittedName>
        <fullName evidence="3">Uncharacterized protein</fullName>
    </submittedName>
</protein>
<reference evidence="3" key="1">
    <citation type="submission" date="2020-12" db="EMBL/GenBank/DDBJ databases">
        <title>WGS assembly of Carya illinoinensis cv. Pawnee.</title>
        <authorList>
            <person name="Platts A."/>
            <person name="Shu S."/>
            <person name="Wright S."/>
            <person name="Barry K."/>
            <person name="Edger P."/>
            <person name="Pires J.C."/>
            <person name="Schmutz J."/>
        </authorList>
    </citation>
    <scope>NUCLEOTIDE SEQUENCE</scope>
    <source>
        <tissue evidence="3">Leaf</tissue>
    </source>
</reference>
<evidence type="ECO:0000313" key="3">
    <source>
        <dbReference type="EMBL" id="KAG6661011.1"/>
    </source>
</evidence>
<evidence type="ECO:0000256" key="1">
    <source>
        <dbReference type="SAM" id="Coils"/>
    </source>
</evidence>
<feature type="coiled-coil region" evidence="1">
    <location>
        <begin position="70"/>
        <end position="191"/>
    </location>
</feature>
<dbReference type="EMBL" id="CM031811">
    <property type="protein sequence ID" value="KAG6661011.1"/>
    <property type="molecule type" value="Genomic_DNA"/>
</dbReference>
<evidence type="ECO:0000256" key="2">
    <source>
        <dbReference type="SAM" id="MobiDB-lite"/>
    </source>
</evidence>